<proteinExistence type="predicted"/>
<gene>
    <name evidence="6" type="ORF">PAL_GLEAN10001733</name>
</gene>
<feature type="compositionally biased region" description="Low complexity" evidence="2">
    <location>
        <begin position="999"/>
        <end position="1022"/>
    </location>
</feature>
<dbReference type="SUPFAM" id="SSF52540">
    <property type="entry name" value="P-loop containing nucleoside triphosphate hydrolases"/>
    <property type="match status" value="1"/>
</dbReference>
<dbReference type="eggNOG" id="ENOG502QR7Y">
    <property type="taxonomic scope" value="Eukaryota"/>
</dbReference>
<name>L5KAQ4_PTEAL</name>
<dbReference type="GO" id="GO:0097225">
    <property type="term" value="C:sperm midpiece"/>
    <property type="evidence" value="ECO:0007669"/>
    <property type="project" value="TreeGrafter"/>
</dbReference>
<dbReference type="InParanoid" id="L5KAQ4"/>
<dbReference type="Gene3D" id="1.10.418.10">
    <property type="entry name" value="Calponin-like domain"/>
    <property type="match status" value="1"/>
</dbReference>
<feature type="compositionally biased region" description="Basic and acidic residues" evidence="2">
    <location>
        <begin position="921"/>
        <end position="931"/>
    </location>
</feature>
<dbReference type="GO" id="GO:0002177">
    <property type="term" value="C:manchette"/>
    <property type="evidence" value="ECO:0007669"/>
    <property type="project" value="TreeGrafter"/>
</dbReference>
<keyword evidence="6" id="KW-0969">Cilium</keyword>
<evidence type="ECO:0000259" key="4">
    <source>
        <dbReference type="Pfam" id="PF22946"/>
    </source>
</evidence>
<keyword evidence="1" id="KW-0175">Coiled coil</keyword>
<dbReference type="EMBL" id="KB030952">
    <property type="protein sequence ID" value="ELK07583.1"/>
    <property type="molecule type" value="Genomic_DNA"/>
</dbReference>
<feature type="domain" description="CPC1/SPEF2" evidence="4">
    <location>
        <begin position="318"/>
        <end position="451"/>
    </location>
</feature>
<dbReference type="PANTHER" id="PTHR14919">
    <property type="entry name" value="KPL2-RELATED"/>
    <property type="match status" value="1"/>
</dbReference>
<reference evidence="7" key="1">
    <citation type="journal article" date="2013" name="Science">
        <title>Comparative analysis of bat genomes provides insight into the evolution of flight and immunity.</title>
        <authorList>
            <person name="Zhang G."/>
            <person name="Cowled C."/>
            <person name="Shi Z."/>
            <person name="Huang Z."/>
            <person name="Bishop-Lilly K.A."/>
            <person name="Fang X."/>
            <person name="Wynne J.W."/>
            <person name="Xiong Z."/>
            <person name="Baker M.L."/>
            <person name="Zhao W."/>
            <person name="Tachedjian M."/>
            <person name="Zhu Y."/>
            <person name="Zhou P."/>
            <person name="Jiang X."/>
            <person name="Ng J."/>
            <person name="Yang L."/>
            <person name="Wu L."/>
            <person name="Xiao J."/>
            <person name="Feng Y."/>
            <person name="Chen Y."/>
            <person name="Sun X."/>
            <person name="Zhang Y."/>
            <person name="Marsh G.A."/>
            <person name="Crameri G."/>
            <person name="Broder C.C."/>
            <person name="Frey K.G."/>
            <person name="Wang L.F."/>
            <person name="Wang J."/>
        </authorList>
    </citation>
    <scope>NUCLEOTIDE SEQUENCE [LARGE SCALE GENOMIC DNA]</scope>
</reference>
<feature type="compositionally biased region" description="Basic and acidic residues" evidence="2">
    <location>
        <begin position="945"/>
        <end position="960"/>
    </location>
</feature>
<protein>
    <submittedName>
        <fullName evidence="6">Sperm flagellar protein 2</fullName>
    </submittedName>
</protein>
<dbReference type="InterPro" id="IPR056199">
    <property type="entry name" value="SPEF2_C"/>
</dbReference>
<keyword evidence="6" id="KW-0282">Flagellum</keyword>
<feature type="region of interest" description="Disordered" evidence="2">
    <location>
        <begin position="1147"/>
        <end position="1200"/>
    </location>
</feature>
<evidence type="ECO:0000313" key="6">
    <source>
        <dbReference type="EMBL" id="ELK07583.1"/>
    </source>
</evidence>
<dbReference type="GO" id="GO:0007288">
    <property type="term" value="P:sperm axoneme assembly"/>
    <property type="evidence" value="ECO:0007669"/>
    <property type="project" value="TreeGrafter"/>
</dbReference>
<dbReference type="InterPro" id="IPR052634">
    <property type="entry name" value="Sperm_flagellar-bone_growth"/>
</dbReference>
<feature type="compositionally biased region" description="Pro residues" evidence="2">
    <location>
        <begin position="935"/>
        <end position="944"/>
    </location>
</feature>
<dbReference type="FunCoup" id="L5KAQ4">
    <property type="interactions" value="335"/>
</dbReference>
<dbReference type="Pfam" id="PF06294">
    <property type="entry name" value="CH_2"/>
    <property type="match status" value="1"/>
</dbReference>
<feature type="region of interest" description="Disordered" evidence="2">
    <location>
        <begin position="921"/>
        <end position="1033"/>
    </location>
</feature>
<feature type="compositionally biased region" description="Low complexity" evidence="2">
    <location>
        <begin position="1190"/>
        <end position="1200"/>
    </location>
</feature>
<dbReference type="InterPro" id="IPR036872">
    <property type="entry name" value="CH_dom_sf"/>
</dbReference>
<feature type="compositionally biased region" description="Basic and acidic residues" evidence="2">
    <location>
        <begin position="973"/>
        <end position="992"/>
    </location>
</feature>
<dbReference type="Pfam" id="PF22946">
    <property type="entry name" value="SPEF2_D5"/>
    <property type="match status" value="1"/>
</dbReference>
<sequence>PKSFAKAFANGYLIGEILHKFELQDDFSEFSESRVSGAKLNNFSRLEPTLHLLGVQFDQNVAKNIIMEKPGAATKLLYQLYTALQKKKKSGLTGVEMQTMQPMANVRLQNMKSEAFRDRLRNLIPRQTDFNLMRVTHRFQEKYKHMKEDLVRMHFEKLENIQKLKEEQRCFNIEKQRLSRRRQNEIMAKIQAAIIQIPKPTSNRTLKALEAQKMMKKKKEAEDVANEIKKFEALIKKDLQAKESASKTSLDTAGQTTTDLLNTYSDDDYIKKIQKRLEEDAFAREQREKRRRRLLMDQLIAHEAQEEAFREEQLINRLMRQSQQERRIAVQLMHVRHEKEVLWQNRIFREKQYEERRLKDFQDALDREAALAKQAKIDFEEQAIREKAIHEQIAVERAQARYKKHYLICAEILDQILDLSTKVADYRMLTNNLIPYKLMHNWKELFLNGKPIYEQASIKHLSAKPSAEQRVELEKRDLLDNGDYEEYKNMVGEWALPEEMVDNVPPSNNCILGHVIHRLIEKSLPPKTESTVPESLSFAIKGCLLGKTFSGKTTALKFLQKDFPIQILSIDTLVQEAIQAFHNNEKASEALPIQNEAEERTFPVLQEYNKESQAILNEALPESEDKAIFSTDTNEIPKAENVELNDDFSKLTVRARLGAKSEKLLKKGKSIPDTLLVSIMVNAIKMKDSPWPSFVIQKKEKLKEAIRGSVDPYNEEMRRGRMGKRVKAAVGEFGGAWSGSGQIPVDQSWILDGFPMTLNQAKLLEEALTGCDRSPVELEEKKAQISTLAVDPSAAKAVPLPPAVFDFVMLLDISDNSSLGRVIDTMADTFSTETPHKAICQRVAASSQDVDEDQNLRDQIQHRIIGFLDNWPLLEKWFTEPEDILIKVNAEVDQESLCQKVKEIFMTEIMKKENKVKKKLEEKEAEKKEEVSMAEPPPPTPPLPEPEKEKETHPQREHSKSPTAKGKPPAESLHGKKESLQEGKGKKGDTSLKRKGSPKGKSPGGKVLVKKSPAESVDVSPVPTVPPPPKPGSEEWVYVNEPIPEILMQQQCFLRKDYNAQITATMTEVNRSGSVVITGVFQTQSRSRITTSRSKPKTILKGKIDYSLEKVESNFEADEKLVMDTWQQASLAVSHMVAAEIHQRLLEEEKENQPAETKEKSPQMSANKKAKKEQAKKKKEDKKEKGKSSPAVEAAPTPTAVVTAEEIAKMEKKNELRLKIKEEHLAALQFEGIIGNKAFTDILLDLVTLNLGTSNFPSSWMHLTQPELQELTSLLTINSEFVDWRKFLLVSSLPWPFPLEEMLLETLQRFKAVDEEQLGTVTFEQYMQAGLWFTGDEDIKIPENPLEPLPFNRQEHLIEFFFRLFADCEKDPPQLDYTEMLLYFACHPDPVEGVYRALSVAVGTHIFQPIGTPNLTAEETYSFTNISPIEDYPEPEENFMSEERELREEREEKEEEIPENANTEKISMETLLKVFRGGNEAQDAHRFASHLKTGNIYSENFTKVFQDLGAKNLEPIEVAVLLKHPFIQDLIASYPDYKIPVNLGDKLKGCVYRAPELEAEKKKAESGKAQSIV</sequence>
<evidence type="ECO:0000256" key="2">
    <source>
        <dbReference type="SAM" id="MobiDB-lite"/>
    </source>
</evidence>
<evidence type="ECO:0000259" key="5">
    <source>
        <dbReference type="Pfam" id="PF24082"/>
    </source>
</evidence>
<evidence type="ECO:0000256" key="1">
    <source>
        <dbReference type="SAM" id="Coils"/>
    </source>
</evidence>
<organism evidence="6 7">
    <name type="scientific">Pteropus alecto</name>
    <name type="common">Black flying fox</name>
    <dbReference type="NCBI Taxonomy" id="9402"/>
    <lineage>
        <taxon>Eukaryota</taxon>
        <taxon>Metazoa</taxon>
        <taxon>Chordata</taxon>
        <taxon>Craniata</taxon>
        <taxon>Vertebrata</taxon>
        <taxon>Euteleostomi</taxon>
        <taxon>Mammalia</taxon>
        <taxon>Eutheria</taxon>
        <taxon>Laurasiatheria</taxon>
        <taxon>Chiroptera</taxon>
        <taxon>Yinpterochiroptera</taxon>
        <taxon>Pteropodoidea</taxon>
        <taxon>Pteropodidae</taxon>
        <taxon>Pteropodinae</taxon>
        <taxon>Pteropus</taxon>
    </lineage>
</organism>
<dbReference type="Gene3D" id="3.40.50.300">
    <property type="entry name" value="P-loop containing nucleotide triphosphate hydrolases"/>
    <property type="match status" value="1"/>
</dbReference>
<dbReference type="PANTHER" id="PTHR14919:SF0">
    <property type="entry name" value="SPERM FLAGELLAR PROTEIN 2"/>
    <property type="match status" value="1"/>
</dbReference>
<feature type="coiled-coil region" evidence="1">
    <location>
        <begin position="1436"/>
        <end position="1463"/>
    </location>
</feature>
<dbReference type="STRING" id="9402.L5KAQ4"/>
<keyword evidence="6" id="KW-0966">Cell projection</keyword>
<dbReference type="InterPro" id="IPR027417">
    <property type="entry name" value="P-loop_NTPase"/>
</dbReference>
<dbReference type="InterPro" id="IPR010441">
    <property type="entry name" value="CH_2"/>
</dbReference>
<keyword evidence="7" id="KW-1185">Reference proteome</keyword>
<dbReference type="InterPro" id="IPR054517">
    <property type="entry name" value="SPEF2_D5"/>
</dbReference>
<feature type="non-terminal residue" evidence="6">
    <location>
        <position position="1"/>
    </location>
</feature>
<feature type="compositionally biased region" description="Basic residues" evidence="2">
    <location>
        <begin position="1168"/>
        <end position="1180"/>
    </location>
</feature>
<dbReference type="Proteomes" id="UP000010552">
    <property type="component" value="Unassembled WGS sequence"/>
</dbReference>
<feature type="domain" description="CH-like" evidence="3">
    <location>
        <begin position="2"/>
        <end position="82"/>
    </location>
</feature>
<accession>L5KAQ4</accession>
<dbReference type="GO" id="GO:0005737">
    <property type="term" value="C:cytoplasm"/>
    <property type="evidence" value="ECO:0007669"/>
    <property type="project" value="UniProtKB-ARBA"/>
</dbReference>
<feature type="compositionally biased region" description="Basic and acidic residues" evidence="2">
    <location>
        <begin position="1147"/>
        <end position="1161"/>
    </location>
</feature>
<evidence type="ECO:0000259" key="3">
    <source>
        <dbReference type="Pfam" id="PF06294"/>
    </source>
</evidence>
<feature type="domain" description="SPEF2 C-terminal" evidence="5">
    <location>
        <begin position="1224"/>
        <end position="1407"/>
    </location>
</feature>
<evidence type="ECO:0000313" key="7">
    <source>
        <dbReference type="Proteomes" id="UP000010552"/>
    </source>
</evidence>
<dbReference type="Pfam" id="PF24082">
    <property type="entry name" value="SPEF2_C"/>
    <property type="match status" value="1"/>
</dbReference>